<name>A0A6J4KL73_9BACT</name>
<feature type="chain" id="PRO_5026861500" evidence="1">
    <location>
        <begin position="22"/>
        <end position="118"/>
    </location>
</feature>
<reference evidence="2" key="1">
    <citation type="submission" date="2020-02" db="EMBL/GenBank/DDBJ databases">
        <authorList>
            <person name="Meier V. D."/>
        </authorList>
    </citation>
    <scope>NUCLEOTIDE SEQUENCE</scope>
    <source>
        <strain evidence="2">AVDCRST_MAG89</strain>
    </source>
</reference>
<dbReference type="EMBL" id="CADCTV010000215">
    <property type="protein sequence ID" value="CAA9308722.1"/>
    <property type="molecule type" value="Genomic_DNA"/>
</dbReference>
<keyword evidence="1" id="KW-0732">Signal</keyword>
<accession>A0A6J4KL73</accession>
<gene>
    <name evidence="2" type="ORF">AVDCRST_MAG89-972</name>
</gene>
<proteinExistence type="predicted"/>
<sequence length="118" mass="12943">MKSVTVFCCVLLCSGCSPQMGAPAPSPGTRIDSAHARREISVCVVEGGRLREVQATYDAVAGDTLYGGRPFRAAFTDTAGYAANKRWYLNNEPISREQRRYEKYGPPRFISPGKLRPA</sequence>
<organism evidence="2">
    <name type="scientific">uncultured Gemmatimonadota bacterium</name>
    <dbReference type="NCBI Taxonomy" id="203437"/>
    <lineage>
        <taxon>Bacteria</taxon>
        <taxon>Pseudomonadati</taxon>
        <taxon>Gemmatimonadota</taxon>
        <taxon>environmental samples</taxon>
    </lineage>
</organism>
<feature type="signal peptide" evidence="1">
    <location>
        <begin position="1"/>
        <end position="21"/>
    </location>
</feature>
<evidence type="ECO:0000256" key="1">
    <source>
        <dbReference type="SAM" id="SignalP"/>
    </source>
</evidence>
<protein>
    <submittedName>
        <fullName evidence="2">Uncharacterized protein</fullName>
    </submittedName>
</protein>
<evidence type="ECO:0000313" key="2">
    <source>
        <dbReference type="EMBL" id="CAA9308722.1"/>
    </source>
</evidence>
<feature type="non-terminal residue" evidence="2">
    <location>
        <position position="118"/>
    </location>
</feature>
<dbReference type="AlphaFoldDB" id="A0A6J4KL73"/>